<dbReference type="OrthoDB" id="1928787at2759"/>
<organism evidence="2 3">
    <name type="scientific">Macleaya cordata</name>
    <name type="common">Five-seeded plume-poppy</name>
    <name type="synonym">Bocconia cordata</name>
    <dbReference type="NCBI Taxonomy" id="56857"/>
    <lineage>
        <taxon>Eukaryota</taxon>
        <taxon>Viridiplantae</taxon>
        <taxon>Streptophyta</taxon>
        <taxon>Embryophyta</taxon>
        <taxon>Tracheophyta</taxon>
        <taxon>Spermatophyta</taxon>
        <taxon>Magnoliopsida</taxon>
        <taxon>Ranunculales</taxon>
        <taxon>Papaveraceae</taxon>
        <taxon>Papaveroideae</taxon>
        <taxon>Macleaya</taxon>
    </lineage>
</organism>
<reference evidence="2 3" key="1">
    <citation type="journal article" date="2017" name="Mol. Plant">
        <title>The Genome of Medicinal Plant Macleaya cordata Provides New Insights into Benzylisoquinoline Alkaloids Metabolism.</title>
        <authorList>
            <person name="Liu X."/>
            <person name="Liu Y."/>
            <person name="Huang P."/>
            <person name="Ma Y."/>
            <person name="Qing Z."/>
            <person name="Tang Q."/>
            <person name="Cao H."/>
            <person name="Cheng P."/>
            <person name="Zheng Y."/>
            <person name="Yuan Z."/>
            <person name="Zhou Y."/>
            <person name="Liu J."/>
            <person name="Tang Z."/>
            <person name="Zhuo Y."/>
            <person name="Zhang Y."/>
            <person name="Yu L."/>
            <person name="Huang J."/>
            <person name="Yang P."/>
            <person name="Peng Q."/>
            <person name="Zhang J."/>
            <person name="Jiang W."/>
            <person name="Zhang Z."/>
            <person name="Lin K."/>
            <person name="Ro D.K."/>
            <person name="Chen X."/>
            <person name="Xiong X."/>
            <person name="Shang Y."/>
            <person name="Huang S."/>
            <person name="Zeng J."/>
        </authorList>
    </citation>
    <scope>NUCLEOTIDE SEQUENCE [LARGE SCALE GENOMIC DNA]</scope>
    <source>
        <strain evidence="3">cv. BLH2017</strain>
        <tissue evidence="2">Root</tissue>
    </source>
</reference>
<comment type="caution">
    <text evidence="2">The sequence shown here is derived from an EMBL/GenBank/DDBJ whole genome shotgun (WGS) entry which is preliminary data.</text>
</comment>
<gene>
    <name evidence="2" type="ORF">BVC80_9069g66</name>
</gene>
<evidence type="ECO:0000313" key="2">
    <source>
        <dbReference type="EMBL" id="OUZ99950.1"/>
    </source>
</evidence>
<dbReference type="Proteomes" id="UP000195402">
    <property type="component" value="Unassembled WGS sequence"/>
</dbReference>
<protein>
    <recommendedName>
        <fullName evidence="4">OVATE domain-containing protein</fullName>
    </recommendedName>
</protein>
<dbReference type="EMBL" id="MVGT01004386">
    <property type="protein sequence ID" value="OUZ99950.1"/>
    <property type="molecule type" value="Genomic_DNA"/>
</dbReference>
<proteinExistence type="predicted"/>
<evidence type="ECO:0000313" key="3">
    <source>
        <dbReference type="Proteomes" id="UP000195402"/>
    </source>
</evidence>
<keyword evidence="3" id="KW-1185">Reference proteome</keyword>
<name>A0A200PP24_MACCD</name>
<feature type="region of interest" description="Disordered" evidence="1">
    <location>
        <begin position="123"/>
        <end position="158"/>
    </location>
</feature>
<dbReference type="AlphaFoldDB" id="A0A200PP24"/>
<dbReference type="PANTHER" id="PTHR35461:SF3">
    <property type="entry name" value="OVATE DOMAIN-CONTAINING PROTEIN"/>
    <property type="match status" value="1"/>
</dbReference>
<evidence type="ECO:0008006" key="4">
    <source>
        <dbReference type="Google" id="ProtNLM"/>
    </source>
</evidence>
<sequence length="226" mass="27096">MLLRNTFSNTKKFFSKTFQNFKSLVSGGGYQRLPKTPPFNDHHHQYFKTHQSFREFDNIYTEFSNRSSWEDQSDQNKTIKKRNKKKTTLIMDHEKEPMMNNHAEEEEVYNGSFMKFANNQNPVTEEDIEKQKKQRSSSHGSTGRYQGVNDDQTERIREQGRNNLVKQKMKELVMMDMRNMDHVMDVEEMIYYYSHLTCPVYLDIIDKFFMELYSEFFLINSPTNII</sequence>
<evidence type="ECO:0000256" key="1">
    <source>
        <dbReference type="SAM" id="MobiDB-lite"/>
    </source>
</evidence>
<dbReference type="PANTHER" id="PTHR35461">
    <property type="entry name" value="BNAANNG14610D PROTEIN"/>
    <property type="match status" value="1"/>
</dbReference>
<dbReference type="OMA" id="HESFLTH"/>
<accession>A0A200PP24</accession>
<dbReference type="STRING" id="56857.A0A200PP24"/>
<dbReference type="InParanoid" id="A0A200PP24"/>